<organism evidence="2 3">
    <name type="scientific">Nitrincola tibetensis</name>
    <dbReference type="NCBI Taxonomy" id="2219697"/>
    <lineage>
        <taxon>Bacteria</taxon>
        <taxon>Pseudomonadati</taxon>
        <taxon>Pseudomonadota</taxon>
        <taxon>Gammaproteobacteria</taxon>
        <taxon>Oceanospirillales</taxon>
        <taxon>Oceanospirillaceae</taxon>
        <taxon>Nitrincola</taxon>
    </lineage>
</organism>
<proteinExistence type="predicted"/>
<evidence type="ECO:0000259" key="1">
    <source>
        <dbReference type="Pfam" id="PF00534"/>
    </source>
</evidence>
<dbReference type="OrthoDB" id="8523124at2"/>
<dbReference type="InterPro" id="IPR001296">
    <property type="entry name" value="Glyco_trans_1"/>
</dbReference>
<protein>
    <recommendedName>
        <fullName evidence="1">Glycosyl transferase family 1 domain-containing protein</fullName>
    </recommendedName>
</protein>
<dbReference type="SUPFAM" id="SSF53756">
    <property type="entry name" value="UDP-Glycosyltransferase/glycogen phosphorylase"/>
    <property type="match status" value="1"/>
</dbReference>
<feature type="domain" description="Glycosyl transferase family 1" evidence="1">
    <location>
        <begin position="176"/>
        <end position="335"/>
    </location>
</feature>
<dbReference type="RefSeq" id="WP_112158886.1">
    <property type="nucleotide sequence ID" value="NZ_QKRX01000005.1"/>
</dbReference>
<accession>A0A364NMH4</accession>
<dbReference type="PANTHER" id="PTHR12526:SF627">
    <property type="entry name" value="D-RHAMNOSYLTRANSFERASE WBPZ"/>
    <property type="match status" value="1"/>
</dbReference>
<dbReference type="Gene3D" id="3.40.50.2000">
    <property type="entry name" value="Glycogen Phosphorylase B"/>
    <property type="match status" value="2"/>
</dbReference>
<comment type="caution">
    <text evidence="2">The sequence shown here is derived from an EMBL/GenBank/DDBJ whole genome shotgun (WGS) entry which is preliminary data.</text>
</comment>
<dbReference type="GO" id="GO:1901135">
    <property type="term" value="P:carbohydrate derivative metabolic process"/>
    <property type="evidence" value="ECO:0007669"/>
    <property type="project" value="UniProtKB-ARBA"/>
</dbReference>
<gene>
    <name evidence="2" type="ORF">DN062_08395</name>
</gene>
<dbReference type="EMBL" id="QKRX01000005">
    <property type="protein sequence ID" value="RAU18244.1"/>
    <property type="molecule type" value="Genomic_DNA"/>
</dbReference>
<evidence type="ECO:0000313" key="3">
    <source>
        <dbReference type="Proteomes" id="UP000250744"/>
    </source>
</evidence>
<dbReference type="Pfam" id="PF00534">
    <property type="entry name" value="Glycos_transf_1"/>
    <property type="match status" value="1"/>
</dbReference>
<dbReference type="AlphaFoldDB" id="A0A364NMH4"/>
<dbReference type="GO" id="GO:0016757">
    <property type="term" value="F:glycosyltransferase activity"/>
    <property type="evidence" value="ECO:0007669"/>
    <property type="project" value="InterPro"/>
</dbReference>
<dbReference type="Proteomes" id="UP000250744">
    <property type="component" value="Unassembled WGS sequence"/>
</dbReference>
<sequence>MKKILLIHQGAELYGSDRSFLTVAEIICNLNYNVTIIIPESGPLAEKLNSLNANLIIYDFGVLRKSTLRKRPFSEFFKILKGYFWSIKESQKYDIIYINTIVNITFILPLFNRKLKKIIHVRELPSKKILKIFKLLFSLSKSRIIYNSKTVRDAFNYNGEVIYNAVSIKKNLAPPKTNSINILFVGRINDWKGADLLLDSIVNLDDLSLIDNFFIVGSPYPGQEDNLDKLLKKSKKLNNCKIFFTGFLDDPSTYFTISDIVVIPSRKPEPFGRVVIEAMAHGKITVIANHGGMTEIITHNCNGFKFNPNSTEDLQKIILYIINNYNSLDHIKINALNTYNNNFTNKTLEKNIVNFFKSL</sequence>
<evidence type="ECO:0000313" key="2">
    <source>
        <dbReference type="EMBL" id="RAU18244.1"/>
    </source>
</evidence>
<dbReference type="PANTHER" id="PTHR12526">
    <property type="entry name" value="GLYCOSYLTRANSFERASE"/>
    <property type="match status" value="1"/>
</dbReference>
<reference evidence="2 3" key="1">
    <citation type="submission" date="2018-06" db="EMBL/GenBank/DDBJ databases">
        <title>Nitrincola tibetense sp. nov., isolated from Lake XuguoCo on Tibetan Plateau.</title>
        <authorList>
            <person name="Xing P."/>
        </authorList>
    </citation>
    <scope>NUCLEOTIDE SEQUENCE [LARGE SCALE GENOMIC DNA]</scope>
    <source>
        <strain evidence="3">xg18</strain>
    </source>
</reference>
<keyword evidence="3" id="KW-1185">Reference proteome</keyword>
<name>A0A364NMH4_9GAMM</name>
<dbReference type="CDD" id="cd03801">
    <property type="entry name" value="GT4_PimA-like"/>
    <property type="match status" value="1"/>
</dbReference>